<evidence type="ECO:0000313" key="7">
    <source>
        <dbReference type="EMBL" id="CAD8280902.1"/>
    </source>
</evidence>
<dbReference type="PROSITE" id="PS50203">
    <property type="entry name" value="CALPAIN_CAT"/>
    <property type="match status" value="1"/>
</dbReference>
<dbReference type="InterPro" id="IPR022684">
    <property type="entry name" value="Calpain_cysteine_protease"/>
</dbReference>
<accession>A0A7R9V2F7</accession>
<comment type="caution">
    <text evidence="5">Lacks conserved residue(s) required for the propagation of feature annotation.</text>
</comment>
<evidence type="ECO:0000256" key="1">
    <source>
        <dbReference type="ARBA" id="ARBA00007623"/>
    </source>
</evidence>
<dbReference type="GO" id="GO:0006508">
    <property type="term" value="P:proteolysis"/>
    <property type="evidence" value="ECO:0007669"/>
    <property type="project" value="UniProtKB-KW"/>
</dbReference>
<evidence type="ECO:0000256" key="4">
    <source>
        <dbReference type="ARBA" id="ARBA00022807"/>
    </source>
</evidence>
<gene>
    <name evidence="7" type="ORF">CEUR00632_LOCUS937</name>
</gene>
<protein>
    <recommendedName>
        <fullName evidence="6">Calpain catalytic domain-containing protein</fullName>
    </recommendedName>
</protein>
<dbReference type="PANTHER" id="PTHR10183">
    <property type="entry name" value="CALPAIN"/>
    <property type="match status" value="1"/>
</dbReference>
<keyword evidence="2" id="KW-0645">Protease</keyword>
<keyword evidence="3" id="KW-0378">Hydrolase</keyword>
<dbReference type="EMBL" id="HBEC01001967">
    <property type="protein sequence ID" value="CAD8280902.1"/>
    <property type="molecule type" value="Transcribed_RNA"/>
</dbReference>
<dbReference type="Pfam" id="PF00648">
    <property type="entry name" value="Peptidase_C2"/>
    <property type="match status" value="1"/>
</dbReference>
<keyword evidence="4" id="KW-0788">Thiol protease</keyword>
<evidence type="ECO:0000256" key="3">
    <source>
        <dbReference type="ARBA" id="ARBA00022801"/>
    </source>
</evidence>
<comment type="similarity">
    <text evidence="1">Belongs to the peptidase C2 family.</text>
</comment>
<sequence length="845" mass="91799">MGRPDSRNGLQQGRADNLAAVANMLKTPMYVSDRAMPPEDETIRSIEARLRVLDNGSEHTEETFVVANCGEDGLCTDKAFPPLASSLYPDPQQLPASASGTLGWQRVSGTLYLPSGRMPRLSAGSISPHPFLGALAAVACKQDLLLDLIVSDDHAAQGCFTLQFHKYGSWHHVSIDNFLPVDEHTGRIAFASSCNEGELWPSLLEKAYAKMHGSYYALEGGSLDDALVDLTGGISTKLKLQSKEVQHDVESGKLWNMLAEELTTGSVLVATSKSRVAAAAAADAAHANGVYGRGDGDDEAECRMQDAPKPPHGLLYDQCYTVLDAQVVGDLELVRLHCAWDSGLWSGPWRRGAPEWQHPAAASAAARLVATHDDEATFWMPFQVFAGFFTHLHVCSTFPATWHQLTLHCGWQGPSGGGPYLSRLGERDGQVVMGASSSWCCNPQFRVTVRKRCQLRVALGQQDPRLDARRHVRKASRQRAAGMQVLRLPLTALGRRWEVRPGELLMELPPIMSREAVASFSADPEHAYVLVPYASRAGDEGAFVLRTFSSSALEMEQLPSPLSLVLGGHWVGHLAGGGPDQATFGSNPQYMISCRHRTQVVLSVSRLDQRYAVVKAPYQMEHCVGLMLLQPEPTGPGSALGRVTAVRNSSQVCGRFGFDTMEEAVAHFVLEPETPYVVVPCLAGPAIEAPFELRILSGVPVELVPLPELKTLAVVGEWHEENAGGCDLHPLWKKNPRYLLVTKSPSKASITLSRTVKSKRPSSVEDMIGFYVVKCSSANGEIKGDLRRSIAHETAFVTESEVKADVDLKNTAGAHVIIPCTYAPGRLSKYTLAVTCSADFDLVEL</sequence>
<dbReference type="SUPFAM" id="SSF54001">
    <property type="entry name" value="Cysteine proteinases"/>
    <property type="match status" value="1"/>
</dbReference>
<dbReference type="AlphaFoldDB" id="A0A7R9V2F7"/>
<organism evidence="7">
    <name type="scientific">Chlamydomonas euryale</name>
    <dbReference type="NCBI Taxonomy" id="1486919"/>
    <lineage>
        <taxon>Eukaryota</taxon>
        <taxon>Viridiplantae</taxon>
        <taxon>Chlorophyta</taxon>
        <taxon>core chlorophytes</taxon>
        <taxon>Chlorophyceae</taxon>
        <taxon>CS clade</taxon>
        <taxon>Chlamydomonadales</taxon>
        <taxon>Chlamydomonadaceae</taxon>
        <taxon>Chlamydomonas</taxon>
    </lineage>
</organism>
<dbReference type="SUPFAM" id="SSF49758">
    <property type="entry name" value="Calpain large subunit, middle domain (domain III)"/>
    <property type="match status" value="3"/>
</dbReference>
<dbReference type="PANTHER" id="PTHR10183:SF379">
    <property type="entry name" value="CALPAIN-5"/>
    <property type="match status" value="1"/>
</dbReference>
<proteinExistence type="inferred from homology"/>
<dbReference type="SMART" id="SM00230">
    <property type="entry name" value="CysPc"/>
    <property type="match status" value="1"/>
</dbReference>
<dbReference type="GO" id="GO:0004198">
    <property type="term" value="F:calcium-dependent cysteine-type endopeptidase activity"/>
    <property type="evidence" value="ECO:0007669"/>
    <property type="project" value="InterPro"/>
</dbReference>
<dbReference type="SMART" id="SM00720">
    <property type="entry name" value="calpain_III"/>
    <property type="match status" value="3"/>
</dbReference>
<evidence type="ECO:0000259" key="6">
    <source>
        <dbReference type="PROSITE" id="PS50203"/>
    </source>
</evidence>
<dbReference type="InterPro" id="IPR022683">
    <property type="entry name" value="Calpain_III"/>
</dbReference>
<dbReference type="InterPro" id="IPR038765">
    <property type="entry name" value="Papain-like_cys_pep_sf"/>
</dbReference>
<evidence type="ECO:0000256" key="5">
    <source>
        <dbReference type="PROSITE-ProRule" id="PRU00239"/>
    </source>
</evidence>
<dbReference type="Gene3D" id="3.90.70.10">
    <property type="entry name" value="Cysteine proteinases"/>
    <property type="match status" value="1"/>
</dbReference>
<name>A0A7R9V2F7_9CHLO</name>
<reference evidence="7" key="1">
    <citation type="submission" date="2021-01" db="EMBL/GenBank/DDBJ databases">
        <authorList>
            <person name="Corre E."/>
            <person name="Pelletier E."/>
            <person name="Niang G."/>
            <person name="Scheremetjew M."/>
            <person name="Finn R."/>
            <person name="Kale V."/>
            <person name="Holt S."/>
            <person name="Cochrane G."/>
            <person name="Meng A."/>
            <person name="Brown T."/>
            <person name="Cohen L."/>
        </authorList>
    </citation>
    <scope>NUCLEOTIDE SEQUENCE</scope>
    <source>
        <strain evidence="7">CCMP219</strain>
    </source>
</reference>
<dbReference type="InterPro" id="IPR022682">
    <property type="entry name" value="Calpain_domain_III"/>
</dbReference>
<dbReference type="Pfam" id="PF01067">
    <property type="entry name" value="Calpain_III"/>
    <property type="match status" value="3"/>
</dbReference>
<dbReference type="PRINTS" id="PR00704">
    <property type="entry name" value="CALPAIN"/>
</dbReference>
<dbReference type="InterPro" id="IPR036213">
    <property type="entry name" value="Calpain_III_sf"/>
</dbReference>
<evidence type="ECO:0000256" key="2">
    <source>
        <dbReference type="ARBA" id="ARBA00022670"/>
    </source>
</evidence>
<dbReference type="InterPro" id="IPR001300">
    <property type="entry name" value="Peptidase_C2_calpain_cat"/>
</dbReference>
<dbReference type="Gene3D" id="2.60.120.380">
    <property type="match status" value="3"/>
</dbReference>
<feature type="domain" description="Calpain catalytic" evidence="6">
    <location>
        <begin position="74"/>
        <end position="398"/>
    </location>
</feature>